<evidence type="ECO:0000313" key="1">
    <source>
        <dbReference type="EMBL" id="CEG44096.1"/>
    </source>
</evidence>
<keyword evidence="2" id="KW-1185">Reference proteome</keyword>
<proteinExistence type="predicted"/>
<evidence type="ECO:0000313" key="2">
    <source>
        <dbReference type="Proteomes" id="UP000054928"/>
    </source>
</evidence>
<dbReference type="AlphaFoldDB" id="A0A0P1ARU7"/>
<accession>A0A0P1ARU7</accession>
<reference evidence="2" key="1">
    <citation type="submission" date="2014-09" db="EMBL/GenBank/DDBJ databases">
        <authorList>
            <person name="Sharma Rahul"/>
            <person name="Thines Marco"/>
        </authorList>
    </citation>
    <scope>NUCLEOTIDE SEQUENCE [LARGE SCALE GENOMIC DNA]</scope>
</reference>
<name>A0A0P1ARU7_PLAHL</name>
<protein>
    <submittedName>
        <fullName evidence="1">Uncharacterized protein</fullName>
    </submittedName>
</protein>
<dbReference type="Proteomes" id="UP000054928">
    <property type="component" value="Unassembled WGS sequence"/>
</dbReference>
<dbReference type="RefSeq" id="XP_024580465.1">
    <property type="nucleotide sequence ID" value="XM_024730161.1"/>
</dbReference>
<dbReference type="EMBL" id="CCYD01000810">
    <property type="protein sequence ID" value="CEG44096.1"/>
    <property type="molecule type" value="Genomic_DNA"/>
</dbReference>
<organism evidence="1 2">
    <name type="scientific">Plasmopara halstedii</name>
    <name type="common">Downy mildew of sunflower</name>
    <dbReference type="NCBI Taxonomy" id="4781"/>
    <lineage>
        <taxon>Eukaryota</taxon>
        <taxon>Sar</taxon>
        <taxon>Stramenopiles</taxon>
        <taxon>Oomycota</taxon>
        <taxon>Peronosporomycetes</taxon>
        <taxon>Peronosporales</taxon>
        <taxon>Peronosporaceae</taxon>
        <taxon>Plasmopara</taxon>
    </lineage>
</organism>
<dbReference type="GeneID" id="36409417"/>
<sequence length="60" mass="6840">MCQLIVAIFEICSLFRNTGTAMSLLFPLLKSNHIILDTVTATDLDTELQDHVRGHRIHFE</sequence>